<dbReference type="Pfam" id="PF00326">
    <property type="entry name" value="Peptidase_S9"/>
    <property type="match status" value="1"/>
</dbReference>
<dbReference type="Proteomes" id="UP000242444">
    <property type="component" value="Unassembled WGS sequence"/>
</dbReference>
<evidence type="ECO:0000256" key="3">
    <source>
        <dbReference type="SAM" id="MobiDB-lite"/>
    </source>
</evidence>
<dbReference type="SUPFAM" id="SSF82171">
    <property type="entry name" value="DPP6 N-terminal domain-like"/>
    <property type="match status" value="1"/>
</dbReference>
<dbReference type="InterPro" id="IPR011042">
    <property type="entry name" value="6-blade_b-propeller_TolB-like"/>
</dbReference>
<evidence type="ECO:0000259" key="4">
    <source>
        <dbReference type="Pfam" id="PF00326"/>
    </source>
</evidence>
<dbReference type="GO" id="GO:0004177">
    <property type="term" value="F:aminopeptidase activity"/>
    <property type="evidence" value="ECO:0007669"/>
    <property type="project" value="UniProtKB-KW"/>
</dbReference>
<evidence type="ECO:0000256" key="1">
    <source>
        <dbReference type="ARBA" id="ARBA00022801"/>
    </source>
</evidence>
<feature type="region of interest" description="Disordered" evidence="3">
    <location>
        <begin position="127"/>
        <end position="146"/>
    </location>
</feature>
<dbReference type="InterPro" id="IPR001375">
    <property type="entry name" value="Peptidase_S9_cat"/>
</dbReference>
<proteinExistence type="predicted"/>
<keyword evidence="5" id="KW-0645">Protease</keyword>
<dbReference type="InterPro" id="IPR029058">
    <property type="entry name" value="AB_hydrolase_fold"/>
</dbReference>
<dbReference type="InParanoid" id="A0A263D3J0"/>
<dbReference type="AlphaFoldDB" id="A0A263D3J0"/>
<evidence type="ECO:0000256" key="2">
    <source>
        <dbReference type="ARBA" id="ARBA00022825"/>
    </source>
</evidence>
<evidence type="ECO:0000313" key="5">
    <source>
        <dbReference type="EMBL" id="OZM72187.1"/>
    </source>
</evidence>
<keyword evidence="1" id="KW-0378">Hydrolase</keyword>
<keyword evidence="2" id="KW-0720">Serine protease</keyword>
<gene>
    <name evidence="5" type="ORF">CFN78_16810</name>
</gene>
<dbReference type="RefSeq" id="WP_094863758.1">
    <property type="nucleotide sequence ID" value="NZ_NKYE01000009.1"/>
</dbReference>
<organism evidence="5 6">
    <name type="scientific">Amycolatopsis antarctica</name>
    <dbReference type="NCBI Taxonomy" id="1854586"/>
    <lineage>
        <taxon>Bacteria</taxon>
        <taxon>Bacillati</taxon>
        <taxon>Actinomycetota</taxon>
        <taxon>Actinomycetes</taxon>
        <taxon>Pseudonocardiales</taxon>
        <taxon>Pseudonocardiaceae</taxon>
        <taxon>Amycolatopsis</taxon>
    </lineage>
</organism>
<sequence length="661" mass="71043">MRPADIEHIAVPSTPALRGELLLTGLSTPDPVRDSYRSSLRRVGFDGSDTLWSRGEADTAPAISPDGRWVAFLRASREDTGATARAQVHVMPAGGGEAVRVTEFLLGSGEPVWSPDSTRIAVTARIPEPGRYGSTDPRWDTEPGAAAEAPRRITRFDYRVDDVGFLRDRPARLHVVDVAAALAPERPARARPAEPITLTDGLASVEHPAWLDDETVLVVAPRDWDVAESLHSDIYAIPVAGGSPREVVRSAGQVVRLAVDQAGNVWFLCNAFDGFAPVARNHGLWTADVPPGGGGPVVPRRLTDPESVACAPEAGPPVRFGDGVLVGVNNRGAVELRHVPADAETAPLGELALLAGDRGLVRSFAADVTTIVAVISTPHSAGELVLLRDGTATELTDWSKPLRGKGILPPEELSGQAGDGYPVHGWLVRPEGPGPHPVLLVVHGGPFAAYNWGLFDEAQVYAAAGYAVVLPNPRGSCGYGEKHARAIIGRLGTDDAADVLALLDLALEQSDLDGDRVGVMGGSYGGFMTGWLAAHHGQRFRAAWSERAVNAWDSFAGSSDIGWYFAENYVGTDPEEQRARSPLTHADRIGIPFAVVHSEQDWRCPLEQAQRMFVALRSHGVETELLLFSGEGHELTRSGSPRHRLQRFEAVLHWWARHLRP</sequence>
<comment type="caution">
    <text evidence="5">The sequence shown here is derived from an EMBL/GenBank/DDBJ whole genome shotgun (WGS) entry which is preliminary data.</text>
</comment>
<keyword evidence="6" id="KW-1185">Reference proteome</keyword>
<dbReference type="Gene3D" id="2.120.10.30">
    <property type="entry name" value="TolB, C-terminal domain"/>
    <property type="match status" value="1"/>
</dbReference>
<name>A0A263D3J0_9PSEU</name>
<dbReference type="GO" id="GO:0004252">
    <property type="term" value="F:serine-type endopeptidase activity"/>
    <property type="evidence" value="ECO:0007669"/>
    <property type="project" value="TreeGrafter"/>
</dbReference>
<accession>A0A263D3J0</accession>
<protein>
    <submittedName>
        <fullName evidence="5">Dipeptidyl aminopeptidase</fullName>
    </submittedName>
</protein>
<reference evidence="5 6" key="1">
    <citation type="submission" date="2017-07" db="EMBL/GenBank/DDBJ databases">
        <title>Amycolatopsis antarcticus sp. nov., isolated from the surface of an Antarcticus brown macroalga.</title>
        <authorList>
            <person name="Wang J."/>
            <person name="Leiva S."/>
            <person name="Huang J."/>
            <person name="Huang Y."/>
        </authorList>
    </citation>
    <scope>NUCLEOTIDE SEQUENCE [LARGE SCALE GENOMIC DNA]</scope>
    <source>
        <strain evidence="5 6">AU-G6</strain>
    </source>
</reference>
<feature type="domain" description="Peptidase S9 prolyl oligopeptidase catalytic" evidence="4">
    <location>
        <begin position="455"/>
        <end position="659"/>
    </location>
</feature>
<dbReference type="GO" id="GO:0006508">
    <property type="term" value="P:proteolysis"/>
    <property type="evidence" value="ECO:0007669"/>
    <property type="project" value="InterPro"/>
</dbReference>
<dbReference type="Gene3D" id="3.40.50.1820">
    <property type="entry name" value="alpha/beta hydrolase"/>
    <property type="match status" value="1"/>
</dbReference>
<dbReference type="EMBL" id="NKYE01000009">
    <property type="protein sequence ID" value="OZM72187.1"/>
    <property type="molecule type" value="Genomic_DNA"/>
</dbReference>
<dbReference type="PANTHER" id="PTHR42776">
    <property type="entry name" value="SERINE PEPTIDASE S9 FAMILY MEMBER"/>
    <property type="match status" value="1"/>
</dbReference>
<evidence type="ECO:0000313" key="6">
    <source>
        <dbReference type="Proteomes" id="UP000242444"/>
    </source>
</evidence>
<dbReference type="Pfam" id="PF07676">
    <property type="entry name" value="PD40"/>
    <property type="match status" value="2"/>
</dbReference>
<dbReference type="InterPro" id="IPR011659">
    <property type="entry name" value="WD40"/>
</dbReference>
<dbReference type="PANTHER" id="PTHR42776:SF27">
    <property type="entry name" value="DIPEPTIDYL PEPTIDASE FAMILY MEMBER 6"/>
    <property type="match status" value="1"/>
</dbReference>
<dbReference type="SUPFAM" id="SSF53474">
    <property type="entry name" value="alpha/beta-Hydrolases"/>
    <property type="match status" value="1"/>
</dbReference>
<dbReference type="OrthoDB" id="262125at2"/>
<keyword evidence="5" id="KW-0031">Aminopeptidase</keyword>